<accession>A0ABY4P5X3</accession>
<dbReference type="InterPro" id="IPR043917">
    <property type="entry name" value="DUF5753"/>
</dbReference>
<dbReference type="Pfam" id="PF13560">
    <property type="entry name" value="HTH_31"/>
    <property type="match status" value="1"/>
</dbReference>
<dbReference type="SMART" id="SM00530">
    <property type="entry name" value="HTH_XRE"/>
    <property type="match status" value="1"/>
</dbReference>
<name>A0ABY4P5X3_9PSEU</name>
<feature type="domain" description="HTH cro/C1-type" evidence="1">
    <location>
        <begin position="15"/>
        <end position="69"/>
    </location>
</feature>
<protein>
    <submittedName>
        <fullName evidence="2">Helix-turn-helix transcriptional regulator</fullName>
    </submittedName>
</protein>
<dbReference type="RefSeq" id="WP_116110902.1">
    <property type="nucleotide sequence ID" value="NZ_CP091196.1"/>
</dbReference>
<organism evidence="2 3">
    <name type="scientific">Amycolatopsis thermalba</name>
    <dbReference type="NCBI Taxonomy" id="944492"/>
    <lineage>
        <taxon>Bacteria</taxon>
        <taxon>Bacillati</taxon>
        <taxon>Actinomycetota</taxon>
        <taxon>Actinomycetes</taxon>
        <taxon>Pseudonocardiales</taxon>
        <taxon>Pseudonocardiaceae</taxon>
        <taxon>Amycolatopsis</taxon>
    </lineage>
</organism>
<proteinExistence type="predicted"/>
<evidence type="ECO:0000313" key="2">
    <source>
        <dbReference type="EMBL" id="UQS27563.1"/>
    </source>
</evidence>
<dbReference type="InterPro" id="IPR010982">
    <property type="entry name" value="Lambda_DNA-bd_dom_sf"/>
</dbReference>
<dbReference type="SUPFAM" id="SSF47413">
    <property type="entry name" value="lambda repressor-like DNA-binding domains"/>
    <property type="match status" value="1"/>
</dbReference>
<dbReference type="Pfam" id="PF19054">
    <property type="entry name" value="DUF5753"/>
    <property type="match status" value="1"/>
</dbReference>
<gene>
    <name evidence="2" type="ORF">L1857_34590</name>
</gene>
<dbReference type="PROSITE" id="PS50943">
    <property type="entry name" value="HTH_CROC1"/>
    <property type="match status" value="1"/>
</dbReference>
<dbReference type="Gene3D" id="1.10.260.40">
    <property type="entry name" value="lambda repressor-like DNA-binding domains"/>
    <property type="match status" value="1"/>
</dbReference>
<dbReference type="InterPro" id="IPR001387">
    <property type="entry name" value="Cro/C1-type_HTH"/>
</dbReference>
<dbReference type="CDD" id="cd00093">
    <property type="entry name" value="HTH_XRE"/>
    <property type="match status" value="1"/>
</dbReference>
<sequence>MATFEQRRAKFGERLRQIREEAGLNGKEAAAQIGWNPPKVSKIEKGRQAMTSADLEEWIAGLGVSAKVATQLRLELADLDAEHIAWKERLRAGHKARQEESALREARAKVIRAVDIGVVPGVLQNADYARYVLEAVSKLHGARDVDEGVKARMRRQQVLYEPGKTIEILMSYSALIHPIAPPDVMVGQIHRLIATIGMPNVRFGIIKPHVQLPYPLTHGYWVVDDLVMIEQTHGEVILHDPDEITVYNRLTDLLWDCAAEGTEARELLMSVRAAS</sequence>
<dbReference type="Proteomes" id="UP000830158">
    <property type="component" value="Chromosome"/>
</dbReference>
<evidence type="ECO:0000259" key="1">
    <source>
        <dbReference type="PROSITE" id="PS50943"/>
    </source>
</evidence>
<evidence type="ECO:0000313" key="3">
    <source>
        <dbReference type="Proteomes" id="UP000830158"/>
    </source>
</evidence>
<dbReference type="EMBL" id="CP091196">
    <property type="protein sequence ID" value="UQS27563.1"/>
    <property type="molecule type" value="Genomic_DNA"/>
</dbReference>
<keyword evidence="3" id="KW-1185">Reference proteome</keyword>
<reference evidence="2" key="1">
    <citation type="submission" date="2022-01" db="EMBL/GenBank/DDBJ databases">
        <title>PSI-footprinting approach for the identification of protein synthesis inhibitor producers.</title>
        <authorList>
            <person name="Handel F."/>
            <person name="Kulik A."/>
            <person name="Wex K.W."/>
            <person name="Berscheid A."/>
            <person name="Saur J.S."/>
            <person name="Winkler A."/>
            <person name="Wibberg D."/>
            <person name="Kalinowski J."/>
            <person name="Broetz-Oesterhelt H."/>
            <person name="Mast Y."/>
        </authorList>
    </citation>
    <scope>NUCLEOTIDE SEQUENCE</scope>
    <source>
        <strain evidence="2">KNN 49.3e</strain>
    </source>
</reference>